<dbReference type="InterPro" id="IPR011868">
    <property type="entry name" value="ModC_ABC_ATP-bd"/>
</dbReference>
<sequence>MTDGIRIALRVARGEFRLDVDLALPARGVTAVFGPSGSGKSTLLRAIAGLEPDAAGEVRIGGEVWQDAAQRLPAHRRATGVVFQHTALLPHLSVDGNLRYGWKRAGAPQALLDGWIERLALVPLLARRPDTLSGGERQRVALARALACDPRWLLLDEPLSALDGERRAEILPYLEAVRREAGIPILHVTHAMEEAARLADHLVLMDAGKVVAAGPALDVLNRADLPLALREDAGVVLEARVEARDAHGLLTLHTAAGALHAHGPAHAPGTPLRLRVQARDVSLALHRHDDSSLLNLLPATLLGLDPLPGGQVQARLDATGAPLLARISHRSVERLELRPGMALWAQVKAVALLV</sequence>
<dbReference type="GO" id="GO:0140359">
    <property type="term" value="F:ABC-type transporter activity"/>
    <property type="evidence" value="ECO:0007669"/>
    <property type="project" value="InterPro"/>
</dbReference>
<dbReference type="PROSITE" id="PS51866">
    <property type="entry name" value="MOP"/>
    <property type="match status" value="1"/>
</dbReference>
<gene>
    <name evidence="12" type="primary">modC</name>
    <name evidence="12" type="ORF">H9L17_14095</name>
</gene>
<dbReference type="Gene3D" id="2.40.50.100">
    <property type="match status" value="1"/>
</dbReference>
<dbReference type="AlphaFoldDB" id="A0A7G9QSF9"/>
<keyword evidence="6 12" id="KW-0067">ATP-binding</keyword>
<evidence type="ECO:0000256" key="9">
    <source>
        <dbReference type="PROSITE-ProRule" id="PRU01213"/>
    </source>
</evidence>
<dbReference type="KEGG" id="tbv:H9L17_14095"/>
<dbReference type="Pfam" id="PF00005">
    <property type="entry name" value="ABC_tran"/>
    <property type="match status" value="1"/>
</dbReference>
<evidence type="ECO:0000256" key="1">
    <source>
        <dbReference type="ARBA" id="ARBA00022448"/>
    </source>
</evidence>
<feature type="domain" description="Mop" evidence="11">
    <location>
        <begin position="290"/>
        <end position="354"/>
    </location>
</feature>
<evidence type="ECO:0000313" key="13">
    <source>
        <dbReference type="Proteomes" id="UP000515977"/>
    </source>
</evidence>
<dbReference type="SUPFAM" id="SSF52540">
    <property type="entry name" value="P-loop containing nucleoside triphosphate hydrolases"/>
    <property type="match status" value="1"/>
</dbReference>
<evidence type="ECO:0000256" key="3">
    <source>
        <dbReference type="ARBA" id="ARBA00022505"/>
    </source>
</evidence>
<keyword evidence="2" id="KW-1003">Cell membrane</keyword>
<keyword evidence="3 9" id="KW-0500">Molybdenum</keyword>
<dbReference type="InterPro" id="IPR005116">
    <property type="entry name" value="Transp-assoc_OB_typ1"/>
</dbReference>
<dbReference type="InterPro" id="IPR027417">
    <property type="entry name" value="P-loop_NTPase"/>
</dbReference>
<dbReference type="PANTHER" id="PTHR43514">
    <property type="entry name" value="ABC TRANSPORTER I FAMILY MEMBER 10"/>
    <property type="match status" value="1"/>
</dbReference>
<evidence type="ECO:0000256" key="4">
    <source>
        <dbReference type="ARBA" id="ARBA00022519"/>
    </source>
</evidence>
<dbReference type="GO" id="GO:0015098">
    <property type="term" value="F:molybdate ion transmembrane transporter activity"/>
    <property type="evidence" value="ECO:0007669"/>
    <property type="project" value="InterPro"/>
</dbReference>
<dbReference type="InterPro" id="IPR050334">
    <property type="entry name" value="Molybdenum_import_ModC"/>
</dbReference>
<keyword evidence="7" id="KW-1278">Translocase</keyword>
<evidence type="ECO:0000313" key="12">
    <source>
        <dbReference type="EMBL" id="QNN46284.1"/>
    </source>
</evidence>
<dbReference type="Pfam" id="PF03459">
    <property type="entry name" value="TOBE"/>
    <property type="match status" value="1"/>
</dbReference>
<evidence type="ECO:0000256" key="2">
    <source>
        <dbReference type="ARBA" id="ARBA00022475"/>
    </source>
</evidence>
<dbReference type="InterPro" id="IPR004606">
    <property type="entry name" value="Mop_domain"/>
</dbReference>
<evidence type="ECO:0000256" key="5">
    <source>
        <dbReference type="ARBA" id="ARBA00022741"/>
    </source>
</evidence>
<evidence type="ECO:0000256" key="8">
    <source>
        <dbReference type="ARBA" id="ARBA00023136"/>
    </source>
</evidence>
<dbReference type="GO" id="GO:0005524">
    <property type="term" value="F:ATP binding"/>
    <property type="evidence" value="ECO:0007669"/>
    <property type="project" value="UniProtKB-KW"/>
</dbReference>
<dbReference type="SUPFAM" id="SSF50331">
    <property type="entry name" value="MOP-like"/>
    <property type="match status" value="1"/>
</dbReference>
<dbReference type="GO" id="GO:0016020">
    <property type="term" value="C:membrane"/>
    <property type="evidence" value="ECO:0007669"/>
    <property type="project" value="InterPro"/>
</dbReference>
<evidence type="ECO:0000259" key="10">
    <source>
        <dbReference type="PROSITE" id="PS50893"/>
    </source>
</evidence>
<dbReference type="InterPro" id="IPR003593">
    <property type="entry name" value="AAA+_ATPase"/>
</dbReference>
<dbReference type="PANTHER" id="PTHR43514:SF10">
    <property type="entry name" value="MOLYBDENUM IMPORT ATP-BINDING PROTEIN MODC 2"/>
    <property type="match status" value="1"/>
</dbReference>
<dbReference type="NCBIfam" id="TIGR02142">
    <property type="entry name" value="modC_ABC"/>
    <property type="match status" value="1"/>
</dbReference>
<dbReference type="Gene3D" id="3.40.50.300">
    <property type="entry name" value="P-loop containing nucleotide triphosphate hydrolases"/>
    <property type="match status" value="1"/>
</dbReference>
<dbReference type="RefSeq" id="WP_187570046.1">
    <property type="nucleotide sequence ID" value="NZ_CP060711.1"/>
</dbReference>
<keyword evidence="1" id="KW-0813">Transport</keyword>
<dbReference type="GO" id="GO:0016887">
    <property type="term" value="F:ATP hydrolysis activity"/>
    <property type="evidence" value="ECO:0007669"/>
    <property type="project" value="InterPro"/>
</dbReference>
<keyword evidence="8" id="KW-0472">Membrane</keyword>
<keyword evidence="5" id="KW-0547">Nucleotide-binding</keyword>
<accession>A0A7G9QSF9</accession>
<dbReference type="SMART" id="SM00382">
    <property type="entry name" value="AAA"/>
    <property type="match status" value="1"/>
</dbReference>
<proteinExistence type="predicted"/>
<dbReference type="Proteomes" id="UP000515977">
    <property type="component" value="Chromosome"/>
</dbReference>
<dbReference type="PROSITE" id="PS00211">
    <property type="entry name" value="ABC_TRANSPORTER_1"/>
    <property type="match status" value="1"/>
</dbReference>
<organism evidence="12 13">
    <name type="scientific">Thermomonas brevis</name>
    <dbReference type="NCBI Taxonomy" id="215691"/>
    <lineage>
        <taxon>Bacteria</taxon>
        <taxon>Pseudomonadati</taxon>
        <taxon>Pseudomonadota</taxon>
        <taxon>Gammaproteobacteria</taxon>
        <taxon>Lysobacterales</taxon>
        <taxon>Lysobacteraceae</taxon>
        <taxon>Thermomonas</taxon>
    </lineage>
</organism>
<dbReference type="InterPro" id="IPR017871">
    <property type="entry name" value="ABC_transporter-like_CS"/>
</dbReference>
<dbReference type="InterPro" id="IPR008995">
    <property type="entry name" value="Mo/tungstate-bd_C_term_dom"/>
</dbReference>
<evidence type="ECO:0000259" key="11">
    <source>
        <dbReference type="PROSITE" id="PS51866"/>
    </source>
</evidence>
<keyword evidence="13" id="KW-1185">Reference proteome</keyword>
<feature type="domain" description="ABC transporter" evidence="10">
    <location>
        <begin position="2"/>
        <end position="232"/>
    </location>
</feature>
<name>A0A7G9QSF9_9GAMM</name>
<evidence type="ECO:0000256" key="7">
    <source>
        <dbReference type="ARBA" id="ARBA00022967"/>
    </source>
</evidence>
<dbReference type="InterPro" id="IPR003439">
    <property type="entry name" value="ABC_transporter-like_ATP-bd"/>
</dbReference>
<evidence type="ECO:0000256" key="6">
    <source>
        <dbReference type="ARBA" id="ARBA00022840"/>
    </source>
</evidence>
<keyword evidence="4" id="KW-0997">Cell inner membrane</keyword>
<dbReference type="EMBL" id="CP060711">
    <property type="protein sequence ID" value="QNN46284.1"/>
    <property type="molecule type" value="Genomic_DNA"/>
</dbReference>
<dbReference type="PROSITE" id="PS50893">
    <property type="entry name" value="ABC_TRANSPORTER_2"/>
    <property type="match status" value="1"/>
</dbReference>
<reference evidence="12 13" key="1">
    <citation type="submission" date="2020-08" db="EMBL/GenBank/DDBJ databases">
        <title>Genome sequence of Thermomonas brevis KACC 16975T.</title>
        <authorList>
            <person name="Hyun D.-W."/>
            <person name="Bae J.-W."/>
        </authorList>
    </citation>
    <scope>NUCLEOTIDE SEQUENCE [LARGE SCALE GENOMIC DNA]</scope>
    <source>
        <strain evidence="12 13">KACC 16975</strain>
    </source>
</reference>
<protein>
    <submittedName>
        <fullName evidence="12">Molybdenum ABC transporter ATP-binding protein</fullName>
    </submittedName>
</protein>